<protein>
    <submittedName>
        <fullName evidence="2">Uncharacterized protein</fullName>
    </submittedName>
</protein>
<sequence>MVCEIDKKKNTSYFTPDPNQHGANQSTSQLAIEPASSSDSEGIQHVVILESIRHVVIVEDIQHVVLVEGIQHVVILK</sequence>
<dbReference type="AlphaFoldDB" id="A0A5B7GD27"/>
<name>A0A5B7GD27_PORTR</name>
<feature type="region of interest" description="Disordered" evidence="1">
    <location>
        <begin position="1"/>
        <end position="39"/>
    </location>
</feature>
<reference evidence="2 3" key="1">
    <citation type="submission" date="2019-05" db="EMBL/GenBank/DDBJ databases">
        <title>Another draft genome of Portunus trituberculatus and its Hox gene families provides insights of decapod evolution.</title>
        <authorList>
            <person name="Jeong J.-H."/>
            <person name="Song I."/>
            <person name="Kim S."/>
            <person name="Choi T."/>
            <person name="Kim D."/>
            <person name="Ryu S."/>
            <person name="Kim W."/>
        </authorList>
    </citation>
    <scope>NUCLEOTIDE SEQUENCE [LARGE SCALE GENOMIC DNA]</scope>
    <source>
        <tissue evidence="2">Muscle</tissue>
    </source>
</reference>
<proteinExistence type="predicted"/>
<evidence type="ECO:0000313" key="2">
    <source>
        <dbReference type="EMBL" id="MPC58220.1"/>
    </source>
</evidence>
<accession>A0A5B7GD27</accession>
<dbReference type="Proteomes" id="UP000324222">
    <property type="component" value="Unassembled WGS sequence"/>
</dbReference>
<feature type="compositionally biased region" description="Polar residues" evidence="1">
    <location>
        <begin position="11"/>
        <end position="39"/>
    </location>
</feature>
<gene>
    <name evidence="2" type="ORF">E2C01_052216</name>
</gene>
<evidence type="ECO:0000313" key="3">
    <source>
        <dbReference type="Proteomes" id="UP000324222"/>
    </source>
</evidence>
<organism evidence="2 3">
    <name type="scientific">Portunus trituberculatus</name>
    <name type="common">Swimming crab</name>
    <name type="synonym">Neptunus trituberculatus</name>
    <dbReference type="NCBI Taxonomy" id="210409"/>
    <lineage>
        <taxon>Eukaryota</taxon>
        <taxon>Metazoa</taxon>
        <taxon>Ecdysozoa</taxon>
        <taxon>Arthropoda</taxon>
        <taxon>Crustacea</taxon>
        <taxon>Multicrustacea</taxon>
        <taxon>Malacostraca</taxon>
        <taxon>Eumalacostraca</taxon>
        <taxon>Eucarida</taxon>
        <taxon>Decapoda</taxon>
        <taxon>Pleocyemata</taxon>
        <taxon>Brachyura</taxon>
        <taxon>Eubrachyura</taxon>
        <taxon>Portunoidea</taxon>
        <taxon>Portunidae</taxon>
        <taxon>Portuninae</taxon>
        <taxon>Portunus</taxon>
    </lineage>
</organism>
<dbReference type="EMBL" id="VSRR010015474">
    <property type="protein sequence ID" value="MPC58220.1"/>
    <property type="molecule type" value="Genomic_DNA"/>
</dbReference>
<comment type="caution">
    <text evidence="2">The sequence shown here is derived from an EMBL/GenBank/DDBJ whole genome shotgun (WGS) entry which is preliminary data.</text>
</comment>
<evidence type="ECO:0000256" key="1">
    <source>
        <dbReference type="SAM" id="MobiDB-lite"/>
    </source>
</evidence>
<keyword evidence="3" id="KW-1185">Reference proteome</keyword>